<name>A0A918Q5K7_9BACT</name>
<gene>
    <name evidence="1" type="ORF">GCM10007049_27640</name>
</gene>
<sequence>MKKIAFFFLSILILGCNPDIENSTDPEYAQYITGGSIDQEILFMPQEVYSTNEAQEPELKLSLISSENFPCFNYGIASSQFMKGDELIVRFDQIIKYDLCLTAFGPATSIIDLPPMIKKLTFINGNRIDQYSIDITEKSIAISSLNHEFTSSLYENTFRLPENSFAFVCGTNTDNGHIYTDFMALLEQNPAFTEFEFEGEGRIPYPVSSSGNWLNFPSRYFIYDDIEAFYDLATVLNDFTATNIEENSGVTISLNSWNNIHYYSWIDN</sequence>
<evidence type="ECO:0000313" key="1">
    <source>
        <dbReference type="EMBL" id="GGZ32602.1"/>
    </source>
</evidence>
<proteinExistence type="predicted"/>
<organism evidence="1 2">
    <name type="scientific">Echinicola pacifica</name>
    <dbReference type="NCBI Taxonomy" id="346377"/>
    <lineage>
        <taxon>Bacteria</taxon>
        <taxon>Pseudomonadati</taxon>
        <taxon>Bacteroidota</taxon>
        <taxon>Cytophagia</taxon>
        <taxon>Cytophagales</taxon>
        <taxon>Cyclobacteriaceae</taxon>
        <taxon>Echinicola</taxon>
    </lineage>
</organism>
<dbReference type="AlphaFoldDB" id="A0A918Q5K7"/>
<comment type="caution">
    <text evidence="1">The sequence shown here is derived from an EMBL/GenBank/DDBJ whole genome shotgun (WGS) entry which is preliminary data.</text>
</comment>
<dbReference type="PROSITE" id="PS51257">
    <property type="entry name" value="PROKAR_LIPOPROTEIN"/>
    <property type="match status" value="1"/>
</dbReference>
<accession>A0A918Q5K7</accession>
<reference evidence="1" key="1">
    <citation type="journal article" date="2014" name="Int. J. Syst. Evol. Microbiol.">
        <title>Complete genome sequence of Corynebacterium casei LMG S-19264T (=DSM 44701T), isolated from a smear-ripened cheese.</title>
        <authorList>
            <consortium name="US DOE Joint Genome Institute (JGI-PGF)"/>
            <person name="Walter F."/>
            <person name="Albersmeier A."/>
            <person name="Kalinowski J."/>
            <person name="Ruckert C."/>
        </authorList>
    </citation>
    <scope>NUCLEOTIDE SEQUENCE</scope>
    <source>
        <strain evidence="1">KCTC 12368</strain>
    </source>
</reference>
<protein>
    <submittedName>
        <fullName evidence="1">Uncharacterized protein</fullName>
    </submittedName>
</protein>
<evidence type="ECO:0000313" key="2">
    <source>
        <dbReference type="Proteomes" id="UP000619457"/>
    </source>
</evidence>
<keyword evidence="2" id="KW-1185">Reference proteome</keyword>
<dbReference type="EMBL" id="BMWX01000004">
    <property type="protein sequence ID" value="GGZ32602.1"/>
    <property type="molecule type" value="Genomic_DNA"/>
</dbReference>
<dbReference type="RefSeq" id="WP_018475953.1">
    <property type="nucleotide sequence ID" value="NZ_BMWX01000004.1"/>
</dbReference>
<dbReference type="Proteomes" id="UP000619457">
    <property type="component" value="Unassembled WGS sequence"/>
</dbReference>
<reference evidence="1" key="2">
    <citation type="submission" date="2020-09" db="EMBL/GenBank/DDBJ databases">
        <authorList>
            <person name="Sun Q."/>
            <person name="Kim S."/>
        </authorList>
    </citation>
    <scope>NUCLEOTIDE SEQUENCE</scope>
    <source>
        <strain evidence="1">KCTC 12368</strain>
    </source>
</reference>